<protein>
    <submittedName>
        <fullName evidence="9">Uncharacterized protein</fullName>
    </submittedName>
</protein>
<dbReference type="PROSITE" id="PS00389">
    <property type="entry name" value="ATPASE_DELTA"/>
    <property type="match status" value="1"/>
</dbReference>
<keyword evidence="5 8" id="KW-0472">Membrane</keyword>
<gene>
    <name evidence="9" type="ORF">A3G33_02820</name>
</gene>
<sequence length="249" mass="28558">MKFIHIVQFLIFQSIFVGIVIYFLRKIFYADTDSAINRLGSVHEDMQKKQQELAQKIDLAEKEYQNKKDEAIAIKDKLQAQAVDESRKKKDEMMKEAKVEADALIDKAVKSSAKHLKDIEKNFNVKVIEFSAALIRSIFSEETLKKIHQDFVADFLTRSKDLDLTSVSEDISDLTIKTALPLEEEVKVKLNTMIQAKLKREITFTEVVDKELVAGILLQLGTLVLDVSVSNAIREKNLEMRRDQEIANR</sequence>
<feature type="coiled-coil region" evidence="7">
    <location>
        <begin position="43"/>
        <end position="107"/>
    </location>
</feature>
<comment type="subcellular location">
    <subcellularLocation>
        <location evidence="1">Membrane</location>
    </subcellularLocation>
</comment>
<keyword evidence="6" id="KW-0066">ATP synthesis</keyword>
<keyword evidence="8" id="KW-0812">Transmembrane</keyword>
<keyword evidence="4" id="KW-0406">Ion transport</keyword>
<evidence type="ECO:0000256" key="3">
    <source>
        <dbReference type="ARBA" id="ARBA00022781"/>
    </source>
</evidence>
<evidence type="ECO:0000313" key="10">
    <source>
        <dbReference type="Proteomes" id="UP000178187"/>
    </source>
</evidence>
<dbReference type="InterPro" id="IPR000711">
    <property type="entry name" value="ATPase_OSCP/dsu"/>
</dbReference>
<dbReference type="Proteomes" id="UP000178187">
    <property type="component" value="Unassembled WGS sequence"/>
</dbReference>
<evidence type="ECO:0000256" key="5">
    <source>
        <dbReference type="ARBA" id="ARBA00023136"/>
    </source>
</evidence>
<name>A0A1G1KVJ1_9BACT</name>
<reference evidence="9 10" key="1">
    <citation type="journal article" date="2016" name="Nat. Commun.">
        <title>Thousands of microbial genomes shed light on interconnected biogeochemical processes in an aquifer system.</title>
        <authorList>
            <person name="Anantharaman K."/>
            <person name="Brown C.T."/>
            <person name="Hug L.A."/>
            <person name="Sharon I."/>
            <person name="Castelle C.J."/>
            <person name="Probst A.J."/>
            <person name="Thomas B.C."/>
            <person name="Singh A."/>
            <person name="Wilkins M.J."/>
            <person name="Karaoz U."/>
            <person name="Brodie E.L."/>
            <person name="Williams K.H."/>
            <person name="Hubbard S.S."/>
            <person name="Banfield J.F."/>
        </authorList>
    </citation>
    <scope>NUCLEOTIDE SEQUENCE [LARGE SCALE GENOMIC DNA]</scope>
</reference>
<dbReference type="Pfam" id="PF00213">
    <property type="entry name" value="OSCP"/>
    <property type="match status" value="1"/>
</dbReference>
<evidence type="ECO:0000256" key="6">
    <source>
        <dbReference type="ARBA" id="ARBA00023310"/>
    </source>
</evidence>
<dbReference type="PRINTS" id="PR00125">
    <property type="entry name" value="ATPASEDELTA"/>
</dbReference>
<evidence type="ECO:0000256" key="7">
    <source>
        <dbReference type="SAM" id="Coils"/>
    </source>
</evidence>
<evidence type="ECO:0000256" key="1">
    <source>
        <dbReference type="ARBA" id="ARBA00004370"/>
    </source>
</evidence>
<dbReference type="GO" id="GO:0016020">
    <property type="term" value="C:membrane"/>
    <property type="evidence" value="ECO:0007669"/>
    <property type="project" value="UniProtKB-SubCell"/>
</dbReference>
<organism evidence="9 10">
    <name type="scientific">Candidatus Danuiimicrobium aquiferis</name>
    <dbReference type="NCBI Taxonomy" id="1801832"/>
    <lineage>
        <taxon>Bacteria</taxon>
        <taxon>Pseudomonadati</taxon>
        <taxon>Candidatus Omnitrophota</taxon>
        <taxon>Candidatus Danuiimicrobium</taxon>
    </lineage>
</organism>
<evidence type="ECO:0000256" key="2">
    <source>
        <dbReference type="ARBA" id="ARBA00022448"/>
    </source>
</evidence>
<evidence type="ECO:0000313" key="9">
    <source>
        <dbReference type="EMBL" id="OGW96911.1"/>
    </source>
</evidence>
<dbReference type="GO" id="GO:0046933">
    <property type="term" value="F:proton-transporting ATP synthase activity, rotational mechanism"/>
    <property type="evidence" value="ECO:0007669"/>
    <property type="project" value="InterPro"/>
</dbReference>
<dbReference type="EMBL" id="MHFR01000045">
    <property type="protein sequence ID" value="OGW96911.1"/>
    <property type="molecule type" value="Genomic_DNA"/>
</dbReference>
<keyword evidence="8" id="KW-1133">Transmembrane helix</keyword>
<keyword evidence="7" id="KW-0175">Coiled coil</keyword>
<dbReference type="AlphaFoldDB" id="A0A1G1KVJ1"/>
<accession>A0A1G1KVJ1</accession>
<feature type="transmembrane region" description="Helical" evidence="8">
    <location>
        <begin position="6"/>
        <end position="24"/>
    </location>
</feature>
<keyword evidence="2" id="KW-0813">Transport</keyword>
<keyword evidence="3" id="KW-0375">Hydrogen ion transport</keyword>
<evidence type="ECO:0000256" key="4">
    <source>
        <dbReference type="ARBA" id="ARBA00023065"/>
    </source>
</evidence>
<dbReference type="InterPro" id="IPR020781">
    <property type="entry name" value="ATPase_OSCP/d_CS"/>
</dbReference>
<proteinExistence type="predicted"/>
<comment type="caution">
    <text evidence="9">The sequence shown here is derived from an EMBL/GenBank/DDBJ whole genome shotgun (WGS) entry which is preliminary data.</text>
</comment>
<evidence type="ECO:0000256" key="8">
    <source>
        <dbReference type="SAM" id="Phobius"/>
    </source>
</evidence>